<feature type="transmembrane region" description="Helical" evidence="2">
    <location>
        <begin position="364"/>
        <end position="382"/>
    </location>
</feature>
<feature type="compositionally biased region" description="Acidic residues" evidence="1">
    <location>
        <begin position="1"/>
        <end position="11"/>
    </location>
</feature>
<dbReference type="InParanoid" id="D2VBB7"/>
<gene>
    <name evidence="3" type="ORF">NAEGRDRAFT_48153</name>
</gene>
<feature type="compositionally biased region" description="Polar residues" evidence="1">
    <location>
        <begin position="485"/>
        <end position="496"/>
    </location>
</feature>
<dbReference type="Proteomes" id="UP000006671">
    <property type="component" value="Unassembled WGS sequence"/>
</dbReference>
<keyword evidence="2" id="KW-0812">Transmembrane</keyword>
<dbReference type="OrthoDB" id="419616at2759"/>
<feature type="compositionally biased region" description="Polar residues" evidence="1">
    <location>
        <begin position="13"/>
        <end position="22"/>
    </location>
</feature>
<sequence length="654" mass="75317">MSLRLEDEEDTNTQHSAHQPSPSDEMHDIELEEINAKKKNLQLTPSDDANGAATNAPKQETPLPWKQISIVFFIYLVDSLSITSIFAYIGFMVADFHIVARLEQFVVGGVFSRPNIQYPEFMKLFPEWIYDWCEVFPYLIPNILVTVLGLLAVVLGYFFLEETNVNSSYYRKYVLSKKPASEIAEIEKESKKSLASKAGLDEEPVTTKGKLKSFFKHEIFHGFDPLLTCVLYMSVGFMQVMFDEVFPLYAMLPISDNGLNFTPYERFFTFYYYKYKIVESPTSLIHNNSTNTNSTNVIIPNNNSVNNDNNSLFEYPSSHHQQQQAKPKSSPTRHENCVRFQPSGTTAKDLEKAKLEQEQYESNLISAVAFFLIVLFLIMHFFTQQKRHFASDYIYGLNMSLYLFHIQFNPNTLKLIKLSNQHYQQHEFSQYHLDTISPTAMKMSNGAEDQQSSEGENPEAYEDQDSNNTTNSSTIPPSIMEDYQKSTPNDFNSTQQEHLEEDHENNESSMKTLSFYSSMGENELSSVDDTDVQIMDECIDEKRREYFPSSIMILPPHLQRPEHLEEDIEIQESLEKQENDLNLTISVLEGIASESGYGMTKTSSKNSTPTKKTSNSSNRNKRLYFHREKDDDDDFNNNTESSSLEETFEEKKNK</sequence>
<name>D2VBB7_NAEGR</name>
<feature type="compositionally biased region" description="Acidic residues" evidence="1">
    <location>
        <begin position="456"/>
        <end position="465"/>
    </location>
</feature>
<keyword evidence="2" id="KW-1133">Transmembrane helix</keyword>
<reference evidence="3 4" key="1">
    <citation type="journal article" date="2010" name="Cell">
        <title>The genome of Naegleria gruberi illuminates early eukaryotic versatility.</title>
        <authorList>
            <person name="Fritz-Laylin L.K."/>
            <person name="Prochnik S.E."/>
            <person name="Ginger M.L."/>
            <person name="Dacks J.B."/>
            <person name="Carpenter M.L."/>
            <person name="Field M.C."/>
            <person name="Kuo A."/>
            <person name="Paredez A."/>
            <person name="Chapman J."/>
            <person name="Pham J."/>
            <person name="Shu S."/>
            <person name="Neupane R."/>
            <person name="Cipriano M."/>
            <person name="Mancuso J."/>
            <person name="Tu H."/>
            <person name="Salamov A."/>
            <person name="Lindquist E."/>
            <person name="Shapiro H."/>
            <person name="Lucas S."/>
            <person name="Grigoriev I.V."/>
            <person name="Cande W.Z."/>
            <person name="Fulton C."/>
            <person name="Rokhsar D.S."/>
            <person name="Dawson S.C."/>
        </authorList>
    </citation>
    <scope>NUCLEOTIDE SEQUENCE [LARGE SCALE GENOMIC DNA]</scope>
    <source>
        <strain evidence="3 4">NEG-M</strain>
    </source>
</reference>
<feature type="region of interest" description="Disordered" evidence="1">
    <location>
        <begin position="444"/>
        <end position="509"/>
    </location>
</feature>
<feature type="transmembrane region" description="Helical" evidence="2">
    <location>
        <begin position="68"/>
        <end position="91"/>
    </location>
</feature>
<evidence type="ECO:0000313" key="3">
    <source>
        <dbReference type="EMBL" id="EFC45880.1"/>
    </source>
</evidence>
<evidence type="ECO:0000313" key="4">
    <source>
        <dbReference type="Proteomes" id="UP000006671"/>
    </source>
</evidence>
<organism evidence="4">
    <name type="scientific">Naegleria gruberi</name>
    <name type="common">Amoeba</name>
    <dbReference type="NCBI Taxonomy" id="5762"/>
    <lineage>
        <taxon>Eukaryota</taxon>
        <taxon>Discoba</taxon>
        <taxon>Heterolobosea</taxon>
        <taxon>Tetramitia</taxon>
        <taxon>Eutetramitia</taxon>
        <taxon>Vahlkampfiidae</taxon>
        <taxon>Naegleria</taxon>
    </lineage>
</organism>
<dbReference type="EMBL" id="GG738861">
    <property type="protein sequence ID" value="EFC45880.1"/>
    <property type="molecule type" value="Genomic_DNA"/>
</dbReference>
<feature type="compositionally biased region" description="Low complexity" evidence="1">
    <location>
        <begin position="600"/>
        <end position="618"/>
    </location>
</feature>
<accession>D2VBB7</accession>
<evidence type="ECO:0000256" key="1">
    <source>
        <dbReference type="SAM" id="MobiDB-lite"/>
    </source>
</evidence>
<dbReference type="KEGG" id="ngr:NAEGRDRAFT_48153"/>
<feature type="region of interest" description="Disordered" evidence="1">
    <location>
        <begin position="596"/>
        <end position="654"/>
    </location>
</feature>
<feature type="transmembrane region" description="Helical" evidence="2">
    <location>
        <begin position="138"/>
        <end position="160"/>
    </location>
</feature>
<keyword evidence="4" id="KW-1185">Reference proteome</keyword>
<feature type="compositionally biased region" description="Low complexity" evidence="1">
    <location>
        <begin position="636"/>
        <end position="645"/>
    </location>
</feature>
<dbReference type="VEuPathDB" id="AmoebaDB:NAEGRDRAFT_48153"/>
<feature type="compositionally biased region" description="Polar residues" evidence="1">
    <location>
        <begin position="466"/>
        <end position="476"/>
    </location>
</feature>
<feature type="region of interest" description="Disordered" evidence="1">
    <location>
        <begin position="1"/>
        <end position="31"/>
    </location>
</feature>
<dbReference type="RefSeq" id="XP_002678624.1">
    <property type="nucleotide sequence ID" value="XM_002678578.1"/>
</dbReference>
<proteinExistence type="predicted"/>
<protein>
    <submittedName>
        <fullName evidence="3">Predicted protein</fullName>
    </submittedName>
</protein>
<feature type="region of interest" description="Disordered" evidence="1">
    <location>
        <begin position="310"/>
        <end position="339"/>
    </location>
</feature>
<dbReference type="GeneID" id="8858992"/>
<feature type="compositionally biased region" description="Polar residues" evidence="1">
    <location>
        <begin position="318"/>
        <end position="330"/>
    </location>
</feature>
<dbReference type="AlphaFoldDB" id="D2VBB7"/>
<keyword evidence="2" id="KW-0472">Membrane</keyword>
<evidence type="ECO:0000256" key="2">
    <source>
        <dbReference type="SAM" id="Phobius"/>
    </source>
</evidence>